<dbReference type="GeneID" id="108433856"/>
<dbReference type="SMART" id="SM00220">
    <property type="entry name" value="S_TKc"/>
    <property type="match status" value="1"/>
</dbReference>
<dbReference type="AlphaFoldDB" id="A0A3B4DEI4"/>
<dbReference type="OMA" id="WIYQSEM"/>
<dbReference type="Ensembl" id="ENSPNAT00000040862.2">
    <property type="protein sequence ID" value="ENSPNAP00000021900.1"/>
    <property type="gene ID" value="ENSPNAG00000029110.2"/>
</dbReference>
<dbReference type="GO" id="GO:0044773">
    <property type="term" value="P:mitotic DNA damage checkpoint signaling"/>
    <property type="evidence" value="ECO:0007669"/>
    <property type="project" value="TreeGrafter"/>
</dbReference>
<reference evidence="2" key="3">
    <citation type="submission" date="2025-09" db="UniProtKB">
        <authorList>
            <consortium name="Ensembl"/>
        </authorList>
    </citation>
    <scope>IDENTIFICATION</scope>
</reference>
<organism evidence="2 3">
    <name type="scientific">Pygocentrus nattereri</name>
    <name type="common">Red-bellied piranha</name>
    <dbReference type="NCBI Taxonomy" id="42514"/>
    <lineage>
        <taxon>Eukaryota</taxon>
        <taxon>Metazoa</taxon>
        <taxon>Chordata</taxon>
        <taxon>Craniata</taxon>
        <taxon>Vertebrata</taxon>
        <taxon>Euteleostomi</taxon>
        <taxon>Actinopterygii</taxon>
        <taxon>Neopterygii</taxon>
        <taxon>Teleostei</taxon>
        <taxon>Ostariophysi</taxon>
        <taxon>Characiformes</taxon>
        <taxon>Characoidei</taxon>
        <taxon>Pygocentrus</taxon>
    </lineage>
</organism>
<feature type="domain" description="Protein kinase" evidence="1">
    <location>
        <begin position="30"/>
        <end position="276"/>
    </location>
</feature>
<dbReference type="InterPro" id="IPR011009">
    <property type="entry name" value="Kinase-like_dom_sf"/>
</dbReference>
<dbReference type="Proteomes" id="UP001501920">
    <property type="component" value="Chromosome 24"/>
</dbReference>
<dbReference type="PROSITE" id="PS00108">
    <property type="entry name" value="PROTEIN_KINASE_ST"/>
    <property type="match status" value="1"/>
</dbReference>
<dbReference type="RefSeq" id="XP_017564181.1">
    <property type="nucleotide sequence ID" value="XM_017708692.1"/>
</dbReference>
<keyword evidence="3" id="KW-1185">Reference proteome</keyword>
<dbReference type="GO" id="GO:0005524">
    <property type="term" value="F:ATP binding"/>
    <property type="evidence" value="ECO:0007669"/>
    <property type="project" value="InterPro"/>
</dbReference>
<name>A0A3B4DEI4_PYGNA</name>
<dbReference type="GO" id="GO:0005634">
    <property type="term" value="C:nucleus"/>
    <property type="evidence" value="ECO:0007669"/>
    <property type="project" value="TreeGrafter"/>
</dbReference>
<reference evidence="2" key="2">
    <citation type="submission" date="2025-08" db="UniProtKB">
        <authorList>
            <consortium name="Ensembl"/>
        </authorList>
    </citation>
    <scope>IDENTIFICATION</scope>
</reference>
<evidence type="ECO:0000313" key="2">
    <source>
        <dbReference type="Ensembl" id="ENSPNAP00000021900.1"/>
    </source>
</evidence>
<dbReference type="CTD" id="100332827"/>
<dbReference type="InterPro" id="IPR008271">
    <property type="entry name" value="Ser/Thr_kinase_AS"/>
</dbReference>
<dbReference type="PROSITE" id="PS50011">
    <property type="entry name" value="PROTEIN_KINASE_DOM"/>
    <property type="match status" value="1"/>
</dbReference>
<dbReference type="PANTHER" id="PTHR44167">
    <property type="entry name" value="OVARIAN-SPECIFIC SERINE/THREONINE-PROTEIN KINASE LOK-RELATED"/>
    <property type="match status" value="1"/>
</dbReference>
<dbReference type="GO" id="GO:0004674">
    <property type="term" value="F:protein serine/threonine kinase activity"/>
    <property type="evidence" value="ECO:0007669"/>
    <property type="project" value="TreeGrafter"/>
</dbReference>
<dbReference type="Gene3D" id="1.10.510.10">
    <property type="entry name" value="Transferase(Phosphotransferase) domain 1"/>
    <property type="match status" value="1"/>
</dbReference>
<dbReference type="Pfam" id="PF00069">
    <property type="entry name" value="Pkinase"/>
    <property type="match status" value="1"/>
</dbReference>
<dbReference type="InterPro" id="IPR000719">
    <property type="entry name" value="Prot_kinase_dom"/>
</dbReference>
<dbReference type="SUPFAM" id="SSF56112">
    <property type="entry name" value="Protein kinase-like (PK-like)"/>
    <property type="match status" value="1"/>
</dbReference>
<sequence length="410" mass="45408">MTPHRWWIYQSEMLNLSQIHIRGAQTSKMDYSTRTLARGCFGKIYKENFNGTWAAMKKVPLGIISKEQLERECKVYYNAHHNNVVKLLGDPWLQDGKWHIPLEFIFGEDLETTIFNVQRSKIQLTPKVKATIITGMCEGLFHLHSKDIVHQDLKPDNIMVEHGTHRAVIIDMGLAKFSFNGLSSAQNLGNEAYSAPEILQANGVRDKRSDVWAMGKIIAELLARVRLPTTFVSPTKIRETLNDSPYCNVVSKMVTTNPSERTSMVGVISEIRRAGVILGADVVTKPGAGIGRPNPVLVAQDGARGPGPVGLAPNQKAHRLPTPFPKAPAADASVVRFNHSPSPQPVALVSGSNRAFVTEFSKMSIPCPLPPDGTVTQRRYDDKSGQLQIKEIVTRNGKIVKYEDVKISKS</sequence>
<protein>
    <recommendedName>
        <fullName evidence="1">Protein kinase domain-containing protein</fullName>
    </recommendedName>
</protein>
<dbReference type="STRING" id="42514.ENSPNAP00000021900"/>
<evidence type="ECO:0000259" key="1">
    <source>
        <dbReference type="PROSITE" id="PS50011"/>
    </source>
</evidence>
<evidence type="ECO:0000313" key="3">
    <source>
        <dbReference type="Proteomes" id="UP001501920"/>
    </source>
</evidence>
<dbReference type="GeneTree" id="ENSGT00410000029015"/>
<dbReference type="OrthoDB" id="4062651at2759"/>
<accession>A0A3B4DEI4</accession>
<dbReference type="PANTHER" id="PTHR44167:SF32">
    <property type="entry name" value="CBL-INTERACTING SERINE_THREONINE-PROTEIN KINASE 25-LIKE"/>
    <property type="match status" value="1"/>
</dbReference>
<reference evidence="2 3" key="1">
    <citation type="submission" date="2020-10" db="EMBL/GenBank/DDBJ databases">
        <title>Pygocentrus nattereri (red-bellied piranha) genome, fPygNat1, primary haplotype.</title>
        <authorList>
            <person name="Myers G."/>
            <person name="Meyer A."/>
            <person name="Karagic N."/>
            <person name="Pippel M."/>
            <person name="Winkler S."/>
            <person name="Tracey A."/>
            <person name="Wood J."/>
            <person name="Formenti G."/>
            <person name="Howe K."/>
            <person name="Fedrigo O."/>
            <person name="Jarvis E.D."/>
        </authorList>
    </citation>
    <scope>NUCLEOTIDE SEQUENCE [LARGE SCALE GENOMIC DNA]</scope>
</reference>
<proteinExistence type="predicted"/>